<dbReference type="Pfam" id="PF13639">
    <property type="entry name" value="zf-RING_2"/>
    <property type="match status" value="1"/>
</dbReference>
<dbReference type="InterPro" id="IPR021752">
    <property type="entry name" value="TF_Rrn7_Zf"/>
</dbReference>
<dbReference type="RefSeq" id="XP_010496524.1">
    <property type="nucleotide sequence ID" value="XM_010498222.1"/>
</dbReference>
<evidence type="ECO:0000313" key="8">
    <source>
        <dbReference type="Proteomes" id="UP000694864"/>
    </source>
</evidence>
<dbReference type="InterPro" id="IPR013083">
    <property type="entry name" value="Znf_RING/FYVE/PHD"/>
</dbReference>
<reference evidence="9" key="2">
    <citation type="submission" date="2025-08" db="UniProtKB">
        <authorList>
            <consortium name="RefSeq"/>
        </authorList>
    </citation>
    <scope>IDENTIFICATION</scope>
    <source>
        <tissue evidence="9">Leaf</tissue>
    </source>
</reference>
<dbReference type="Proteomes" id="UP000694864">
    <property type="component" value="Unplaced"/>
</dbReference>
<dbReference type="InterPro" id="IPR001841">
    <property type="entry name" value="Znf_RING"/>
</dbReference>
<dbReference type="EC" id="2.3.2.27" evidence="2"/>
<reference evidence="8" key="1">
    <citation type="journal article" date="2014" name="Nat. Commun.">
        <title>The emerging biofuel crop Camelina sativa retains a highly undifferentiated hexaploid genome structure.</title>
        <authorList>
            <person name="Kagale S."/>
            <person name="Koh C."/>
            <person name="Nixon J."/>
            <person name="Bollina V."/>
            <person name="Clarke W.E."/>
            <person name="Tuteja R."/>
            <person name="Spillane C."/>
            <person name="Robinson S.J."/>
            <person name="Links M.G."/>
            <person name="Clarke C."/>
            <person name="Higgins E.E."/>
            <person name="Huebert T."/>
            <person name="Sharpe A.G."/>
            <person name="Parkin I.A."/>
        </authorList>
    </citation>
    <scope>NUCLEOTIDE SEQUENCE [LARGE SCALE GENOMIC DNA]</scope>
    <source>
        <strain evidence="8">cv. DH55</strain>
    </source>
</reference>
<evidence type="ECO:0000256" key="3">
    <source>
        <dbReference type="ARBA" id="ARBA00022723"/>
    </source>
</evidence>
<organism evidence="8 9">
    <name type="scientific">Camelina sativa</name>
    <name type="common">False flax</name>
    <name type="synonym">Myagrum sativum</name>
    <dbReference type="NCBI Taxonomy" id="90675"/>
    <lineage>
        <taxon>Eukaryota</taxon>
        <taxon>Viridiplantae</taxon>
        <taxon>Streptophyta</taxon>
        <taxon>Embryophyta</taxon>
        <taxon>Tracheophyta</taxon>
        <taxon>Spermatophyta</taxon>
        <taxon>Magnoliopsida</taxon>
        <taxon>eudicotyledons</taxon>
        <taxon>Gunneridae</taxon>
        <taxon>Pentapetalae</taxon>
        <taxon>rosids</taxon>
        <taxon>malvids</taxon>
        <taxon>Brassicales</taxon>
        <taxon>Brassicaceae</taxon>
        <taxon>Camelineae</taxon>
        <taxon>Camelina</taxon>
    </lineage>
</organism>
<evidence type="ECO:0000256" key="1">
    <source>
        <dbReference type="ARBA" id="ARBA00000900"/>
    </source>
</evidence>
<evidence type="ECO:0000259" key="7">
    <source>
        <dbReference type="PROSITE" id="PS50089"/>
    </source>
</evidence>
<comment type="catalytic activity">
    <reaction evidence="1">
        <text>S-ubiquitinyl-[E2 ubiquitin-conjugating enzyme]-L-cysteine + [acceptor protein]-L-lysine = [E2 ubiquitin-conjugating enzyme]-L-cysteine + N(6)-ubiquitinyl-[acceptor protein]-L-lysine.</text>
        <dbReference type="EC" id="2.3.2.27"/>
    </reaction>
</comment>
<evidence type="ECO:0000256" key="2">
    <source>
        <dbReference type="ARBA" id="ARBA00012483"/>
    </source>
</evidence>
<gene>
    <name evidence="9" type="primary">LOC104773579</name>
</gene>
<name>A0ABM0Y704_CAMSA</name>
<evidence type="ECO:0000256" key="4">
    <source>
        <dbReference type="ARBA" id="ARBA00022771"/>
    </source>
</evidence>
<evidence type="ECO:0000313" key="9">
    <source>
        <dbReference type="RefSeq" id="XP_010496524.1"/>
    </source>
</evidence>
<dbReference type="SMART" id="SM00184">
    <property type="entry name" value="RING"/>
    <property type="match status" value="1"/>
</dbReference>
<keyword evidence="5" id="KW-0862">Zinc</keyword>
<protein>
    <recommendedName>
        <fullName evidence="2">RING-type E3 ubiquitin transferase</fullName>
        <ecNumber evidence="2">2.3.2.27</ecNumber>
    </recommendedName>
</protein>
<evidence type="ECO:0000256" key="5">
    <source>
        <dbReference type="ARBA" id="ARBA00022833"/>
    </source>
</evidence>
<accession>A0ABM0Y704</accession>
<dbReference type="Gene3D" id="3.30.40.10">
    <property type="entry name" value="Zinc/RING finger domain, C3HC4 (zinc finger)"/>
    <property type="match status" value="1"/>
</dbReference>
<dbReference type="PANTHER" id="PTHR15710:SF184">
    <property type="entry name" value="RING_U-BOX SUPERFAMILY PROTEIN"/>
    <property type="match status" value="1"/>
</dbReference>
<feature type="domain" description="RING-type" evidence="7">
    <location>
        <begin position="89"/>
        <end position="130"/>
    </location>
</feature>
<evidence type="ECO:0000256" key="6">
    <source>
        <dbReference type="PROSITE-ProRule" id="PRU00175"/>
    </source>
</evidence>
<sequence>MICNECENDAFDEGDDGFIYCRRCGLMADDLIQIGSDQEDFFDEVAAFTVITGGYGSRRFRDTENGRPPASRWTIEMLPSVAVVEKGECVICLEEWGKGEVAAELPCKHKYHLECVKKWLKIHASCPQCRYKMPLEGEEEVVKNAGTSVDVGVDEDFIDYYDSD</sequence>
<keyword evidence="3" id="KW-0479">Metal-binding</keyword>
<keyword evidence="4 6" id="KW-0863">Zinc-finger</keyword>
<dbReference type="Pfam" id="PF11781">
    <property type="entry name" value="Zn_ribbon_RRN7"/>
    <property type="match status" value="1"/>
</dbReference>
<dbReference type="SUPFAM" id="SSF57850">
    <property type="entry name" value="RING/U-box"/>
    <property type="match status" value="1"/>
</dbReference>
<keyword evidence="8" id="KW-1185">Reference proteome</keyword>
<dbReference type="PANTHER" id="PTHR15710">
    <property type="entry name" value="E3 UBIQUITIN-PROTEIN LIGASE PRAJA"/>
    <property type="match status" value="1"/>
</dbReference>
<dbReference type="PROSITE" id="PS50089">
    <property type="entry name" value="ZF_RING_2"/>
    <property type="match status" value="1"/>
</dbReference>
<dbReference type="GeneID" id="104773579"/>
<proteinExistence type="predicted"/>